<organism evidence="1">
    <name type="scientific">marine metagenome</name>
    <dbReference type="NCBI Taxonomy" id="408172"/>
    <lineage>
        <taxon>unclassified sequences</taxon>
        <taxon>metagenomes</taxon>
        <taxon>ecological metagenomes</taxon>
    </lineage>
</organism>
<sequence length="160" mass="18398">MRQFGLGMILFGCAFAAHSIFAVEMKLPPVLAEAKSVYQDETFPEGKGNDTWHFLEWWEARGGVLVRNDLPGENKRIFIKKPEYKDVVIRFDFQFRGAKEIRLVTGGGGHYNFGVHIRRNRFRVKTADDKGVPYFPTILGECPFQFEKGKWHTMQVEVVG</sequence>
<dbReference type="EMBL" id="UINC01223002">
    <property type="protein sequence ID" value="SVE52015.1"/>
    <property type="molecule type" value="Genomic_DNA"/>
</dbReference>
<reference evidence="1" key="1">
    <citation type="submission" date="2018-05" db="EMBL/GenBank/DDBJ databases">
        <authorList>
            <person name="Lanie J.A."/>
            <person name="Ng W.-L."/>
            <person name="Kazmierczak K.M."/>
            <person name="Andrzejewski T.M."/>
            <person name="Davidsen T.M."/>
            <person name="Wayne K.J."/>
            <person name="Tettelin H."/>
            <person name="Glass J.I."/>
            <person name="Rusch D."/>
            <person name="Podicherti R."/>
            <person name="Tsui H.-C.T."/>
            <person name="Winkler M.E."/>
        </authorList>
    </citation>
    <scope>NUCLEOTIDE SEQUENCE</scope>
</reference>
<gene>
    <name evidence="1" type="ORF">METZ01_LOCUS504869</name>
</gene>
<accession>A0A383E6I9</accession>
<evidence type="ECO:0008006" key="2">
    <source>
        <dbReference type="Google" id="ProtNLM"/>
    </source>
</evidence>
<evidence type="ECO:0000313" key="1">
    <source>
        <dbReference type="EMBL" id="SVE52015.1"/>
    </source>
</evidence>
<name>A0A383E6I9_9ZZZZ</name>
<proteinExistence type="predicted"/>
<dbReference type="AlphaFoldDB" id="A0A383E6I9"/>
<feature type="non-terminal residue" evidence="1">
    <location>
        <position position="160"/>
    </location>
</feature>
<dbReference type="Gene3D" id="2.60.120.560">
    <property type="entry name" value="Exo-inulinase, domain 1"/>
    <property type="match status" value="1"/>
</dbReference>
<protein>
    <recommendedName>
        <fullName evidence="2">3-keto-disaccharide hydrolase domain-containing protein</fullName>
    </recommendedName>
</protein>